<feature type="domain" description="EAL" evidence="1">
    <location>
        <begin position="1"/>
        <end position="206"/>
    </location>
</feature>
<reference evidence="3 4" key="1">
    <citation type="submission" date="2016-11" db="EMBL/GenBank/DDBJ databases">
        <authorList>
            <person name="Jaros S."/>
            <person name="Januszkiewicz K."/>
            <person name="Wedrychowicz H."/>
        </authorList>
    </citation>
    <scope>NUCLEOTIDE SEQUENCE [LARGE SCALE GENOMIC DNA]</scope>
    <source>
        <strain evidence="3 4">DSM 15929</strain>
    </source>
</reference>
<dbReference type="Pfam" id="PF00563">
    <property type="entry name" value="EAL"/>
    <property type="match status" value="1"/>
</dbReference>
<dbReference type="InterPro" id="IPR001633">
    <property type="entry name" value="EAL_dom"/>
</dbReference>
<dbReference type="SMART" id="SM00052">
    <property type="entry name" value="EAL"/>
    <property type="match status" value="1"/>
</dbReference>
<keyword evidence="4" id="KW-1185">Reference proteome</keyword>
<dbReference type="PANTHER" id="PTHR33525:SF4">
    <property type="entry name" value="CYCLIC DI-GMP PHOSPHODIESTERASE CDGJ"/>
    <property type="match status" value="1"/>
</dbReference>
<sequence>MDVYIARQPIFNRKMKVYGYELLYRQSVNNYFEGADDDQATTALINNSFMVFGFQELTEQTRGFINFSQNLILNELPYMLPKDKVVIEILERVEPNERVIEACRKLKERGYKLALDDFVLEQYSQDYLPLIELADIIKVEFPAIKGDGIQKMIDKFGRRIIFLAEKVETREEHQRAMDMGFKLFQGYYFSKPVMENLKDIGALNVNLVRIVNALNIEPINYGKIAEIIQQDVGLSYKFLKMSNSVYYGAIHRIKNIRQGLMFIGTDEIKHWIYLMMLRGVQCTDNAELVKNSIIRGKMLSLLALELQIENNSDYFIGGMFSSVDVLMNTSMDKALIGLPLSLDVREALLGKKNRLRWYLDSVLALEQAKWEQLSKIADYPQLPADRYMTLYLEAIRWQRTLTD</sequence>
<dbReference type="AlphaFoldDB" id="A0A1M6M1T1"/>
<dbReference type="RefSeq" id="WP_073273191.1">
    <property type="nucleotide sequence ID" value="NZ_FRAC01000007.1"/>
</dbReference>
<dbReference type="PIRSF" id="PIRSF003180">
    <property type="entry name" value="DiGMPpdiest_YuxH"/>
    <property type="match status" value="1"/>
</dbReference>
<evidence type="ECO:0000259" key="1">
    <source>
        <dbReference type="PROSITE" id="PS50883"/>
    </source>
</evidence>
<dbReference type="PROSITE" id="PS51833">
    <property type="entry name" value="HDOD"/>
    <property type="match status" value="1"/>
</dbReference>
<dbReference type="STRING" id="1121322.SAMN02745136_00804"/>
<dbReference type="InterPro" id="IPR013976">
    <property type="entry name" value="HDOD"/>
</dbReference>
<gene>
    <name evidence="3" type="ORF">SAMN02745136_00804</name>
</gene>
<dbReference type="Gene3D" id="3.20.20.450">
    <property type="entry name" value="EAL domain"/>
    <property type="match status" value="1"/>
</dbReference>
<proteinExistence type="predicted"/>
<feature type="domain" description="HDOD" evidence="2">
    <location>
        <begin position="200"/>
        <end position="386"/>
    </location>
</feature>
<dbReference type="Pfam" id="PF08668">
    <property type="entry name" value="HDOD"/>
    <property type="match status" value="1"/>
</dbReference>
<dbReference type="Gene3D" id="1.10.3210.10">
    <property type="entry name" value="Hypothetical protein af1432"/>
    <property type="match status" value="1"/>
</dbReference>
<dbReference type="InterPro" id="IPR052340">
    <property type="entry name" value="RNase_Y/CdgJ"/>
</dbReference>
<evidence type="ECO:0000259" key="2">
    <source>
        <dbReference type="PROSITE" id="PS51833"/>
    </source>
</evidence>
<dbReference type="SUPFAM" id="SSF141868">
    <property type="entry name" value="EAL domain-like"/>
    <property type="match status" value="1"/>
</dbReference>
<dbReference type="Proteomes" id="UP000184386">
    <property type="component" value="Unassembled WGS sequence"/>
</dbReference>
<protein>
    <submittedName>
        <fullName evidence="3">EAL and modified HD-GYP domain-containing signal transduction protein</fullName>
    </submittedName>
</protein>
<dbReference type="PANTHER" id="PTHR33525">
    <property type="match status" value="1"/>
</dbReference>
<accession>A0A1M6M1T1</accession>
<evidence type="ECO:0000313" key="4">
    <source>
        <dbReference type="Proteomes" id="UP000184386"/>
    </source>
</evidence>
<name>A0A1M6M1T1_9FIRM</name>
<evidence type="ECO:0000313" key="3">
    <source>
        <dbReference type="EMBL" id="SHJ77444.1"/>
    </source>
</evidence>
<dbReference type="PROSITE" id="PS50883">
    <property type="entry name" value="EAL"/>
    <property type="match status" value="1"/>
</dbReference>
<dbReference type="EMBL" id="FRAC01000007">
    <property type="protein sequence ID" value="SHJ77444.1"/>
    <property type="molecule type" value="Genomic_DNA"/>
</dbReference>
<organism evidence="3 4">
    <name type="scientific">Anaerocolumna jejuensis DSM 15929</name>
    <dbReference type="NCBI Taxonomy" id="1121322"/>
    <lineage>
        <taxon>Bacteria</taxon>
        <taxon>Bacillati</taxon>
        <taxon>Bacillota</taxon>
        <taxon>Clostridia</taxon>
        <taxon>Lachnospirales</taxon>
        <taxon>Lachnospiraceae</taxon>
        <taxon>Anaerocolumna</taxon>
    </lineage>
</organism>
<dbReference type="InterPro" id="IPR035919">
    <property type="entry name" value="EAL_sf"/>
</dbReference>
<dbReference type="SUPFAM" id="SSF109604">
    <property type="entry name" value="HD-domain/PDEase-like"/>
    <property type="match status" value="1"/>
</dbReference>
<dbReference type="InterPro" id="IPR014408">
    <property type="entry name" value="dGMP_Pdiesterase_EAL/HD-GYP"/>
</dbReference>
<dbReference type="OrthoDB" id="9804751at2"/>